<reference evidence="5 6" key="1">
    <citation type="submission" date="2019-12" db="EMBL/GenBank/DDBJ databases">
        <authorList>
            <person name="Alioto T."/>
            <person name="Alioto T."/>
            <person name="Gomez Garrido J."/>
        </authorList>
    </citation>
    <scope>NUCLEOTIDE SEQUENCE [LARGE SCALE GENOMIC DNA]</scope>
</reference>
<evidence type="ECO:0000313" key="5">
    <source>
        <dbReference type="EMBL" id="CAA3014428.1"/>
    </source>
</evidence>
<dbReference type="GO" id="GO:0008422">
    <property type="term" value="F:beta-glucosidase activity"/>
    <property type="evidence" value="ECO:0007669"/>
    <property type="project" value="TreeGrafter"/>
</dbReference>
<dbReference type="Pfam" id="PF00232">
    <property type="entry name" value="Glyco_hydro_1"/>
    <property type="match status" value="1"/>
</dbReference>
<evidence type="ECO:0000256" key="1">
    <source>
        <dbReference type="ARBA" id="ARBA00010838"/>
    </source>
</evidence>
<sequence length="191" mass="21406">MLQEDVALIKKLGGRLCAGISKEGIKYYNDLIDALLAEGIEPCATIFHWDIPQCLEDEYGGFLDHQVVKHFCEFAEVCFWEFGDRVKHWITLNEPWAYSYCGYVRGNFPPRRGKPPPNKAEPATGVQDGANLMDHAMGLLGATSMEELAASIEQLLRNLILHHRSAIPPLTPPSDRDPITELLAMLFNLPT</sequence>
<comment type="caution">
    <text evidence="5">The sequence shown here is derived from an EMBL/GenBank/DDBJ whole genome shotgun (WGS) entry which is preliminary data.</text>
</comment>
<dbReference type="EMBL" id="CACTIH010007487">
    <property type="protein sequence ID" value="CAA3014428.1"/>
    <property type="molecule type" value="Genomic_DNA"/>
</dbReference>
<keyword evidence="2" id="KW-0378">Hydrolase</keyword>
<dbReference type="Proteomes" id="UP000594638">
    <property type="component" value="Unassembled WGS sequence"/>
</dbReference>
<evidence type="ECO:0000313" key="6">
    <source>
        <dbReference type="Proteomes" id="UP000594638"/>
    </source>
</evidence>
<dbReference type="InterPro" id="IPR001360">
    <property type="entry name" value="Glyco_hydro_1"/>
</dbReference>
<dbReference type="SUPFAM" id="SSF51445">
    <property type="entry name" value="(Trans)glycosidases"/>
    <property type="match status" value="1"/>
</dbReference>
<evidence type="ECO:0000256" key="3">
    <source>
        <dbReference type="ARBA" id="ARBA00023295"/>
    </source>
</evidence>
<keyword evidence="3" id="KW-0326">Glycosidase</keyword>
<dbReference type="Gene3D" id="3.20.20.80">
    <property type="entry name" value="Glycosidases"/>
    <property type="match status" value="1"/>
</dbReference>
<dbReference type="Gramene" id="OE9A094250T1">
    <property type="protein sequence ID" value="OE9A094250C1"/>
    <property type="gene ID" value="OE9A094250"/>
</dbReference>
<protein>
    <submittedName>
        <fullName evidence="5">Beta-glucosidase-like</fullName>
    </submittedName>
</protein>
<dbReference type="PANTHER" id="PTHR10353:SF137">
    <property type="entry name" value="MYROSINASE 3-RELATED"/>
    <property type="match status" value="1"/>
</dbReference>
<gene>
    <name evidence="5" type="ORF">OLEA9_A094250</name>
</gene>
<dbReference type="PANTHER" id="PTHR10353">
    <property type="entry name" value="GLYCOSYL HYDROLASE"/>
    <property type="match status" value="1"/>
</dbReference>
<dbReference type="AlphaFoldDB" id="A0A8S0U841"/>
<comment type="similarity">
    <text evidence="1 4">Belongs to the glycosyl hydrolase 1 family.</text>
</comment>
<name>A0A8S0U841_OLEEU</name>
<dbReference type="GO" id="GO:0005975">
    <property type="term" value="P:carbohydrate metabolic process"/>
    <property type="evidence" value="ECO:0007669"/>
    <property type="project" value="InterPro"/>
</dbReference>
<proteinExistence type="inferred from homology"/>
<accession>A0A8S0U841</accession>
<evidence type="ECO:0000256" key="2">
    <source>
        <dbReference type="ARBA" id="ARBA00022801"/>
    </source>
</evidence>
<evidence type="ECO:0000256" key="4">
    <source>
        <dbReference type="RuleBase" id="RU003690"/>
    </source>
</evidence>
<keyword evidence="6" id="KW-1185">Reference proteome</keyword>
<dbReference type="InterPro" id="IPR017853">
    <property type="entry name" value="GH"/>
</dbReference>
<dbReference type="OrthoDB" id="65569at2759"/>
<organism evidence="5 6">
    <name type="scientific">Olea europaea subsp. europaea</name>
    <dbReference type="NCBI Taxonomy" id="158383"/>
    <lineage>
        <taxon>Eukaryota</taxon>
        <taxon>Viridiplantae</taxon>
        <taxon>Streptophyta</taxon>
        <taxon>Embryophyta</taxon>
        <taxon>Tracheophyta</taxon>
        <taxon>Spermatophyta</taxon>
        <taxon>Magnoliopsida</taxon>
        <taxon>eudicotyledons</taxon>
        <taxon>Gunneridae</taxon>
        <taxon>Pentapetalae</taxon>
        <taxon>asterids</taxon>
        <taxon>lamiids</taxon>
        <taxon>Lamiales</taxon>
        <taxon>Oleaceae</taxon>
        <taxon>Oleeae</taxon>
        <taxon>Olea</taxon>
    </lineage>
</organism>